<organism evidence="2 3">
    <name type="scientific">Blastopirellula marina</name>
    <dbReference type="NCBI Taxonomy" id="124"/>
    <lineage>
        <taxon>Bacteria</taxon>
        <taxon>Pseudomonadati</taxon>
        <taxon>Planctomycetota</taxon>
        <taxon>Planctomycetia</taxon>
        <taxon>Pirellulales</taxon>
        <taxon>Pirellulaceae</taxon>
        <taxon>Blastopirellula</taxon>
    </lineage>
</organism>
<dbReference type="Proteomes" id="UP000238322">
    <property type="component" value="Unassembled WGS sequence"/>
</dbReference>
<dbReference type="OrthoDB" id="291981at2"/>
<dbReference type="EMBL" id="PUHY01000015">
    <property type="protein sequence ID" value="PQO29387.1"/>
    <property type="molecule type" value="Genomic_DNA"/>
</dbReference>
<gene>
    <name evidence="2" type="ORF">C5Y83_25265</name>
</gene>
<evidence type="ECO:0000313" key="2">
    <source>
        <dbReference type="EMBL" id="PQO29387.1"/>
    </source>
</evidence>
<protein>
    <submittedName>
        <fullName evidence="2">Uncharacterized protein</fullName>
    </submittedName>
</protein>
<feature type="region of interest" description="Disordered" evidence="1">
    <location>
        <begin position="327"/>
        <end position="354"/>
    </location>
</feature>
<accession>A0A2S8FB61</accession>
<dbReference type="RefSeq" id="WP_105332582.1">
    <property type="nucleotide sequence ID" value="NZ_PUHY01000015.1"/>
</dbReference>
<name>A0A2S8FB61_9BACT</name>
<feature type="compositionally biased region" description="Basic residues" evidence="1">
    <location>
        <begin position="345"/>
        <end position="354"/>
    </location>
</feature>
<sequence>MPIIRSLSAITPLPSLYRRVASLAALVMLAWLALPTSCYVQAEEPEATLVSFSREERQDALRQIPFNNLRPHDQNRVTDVVKDPSIFRRLPVQVIDCDPELYAFLVSYPEVVVSIWELMGITTVQVQRIGPAKFHANDGAGTVSNVDIIYADNDTNVFFAEGYYEGPLAPKKITAQCVLVLKSGFTKAANGKAYISNRLDVFVKFESRGADFLARTLHPLIGKTADYNFAETSSFIGKISKNAESNVAGMQNLIAKLNKVEPTVREQFGDVVGRVYQRKVIAERNLQQQMSQEDTSEPVPLASAPAREPAVLEQFAPGDAKPLAVNRIKPTSEEGTPVAAYAPVPRKRHAELRR</sequence>
<comment type="caution">
    <text evidence="2">The sequence shown here is derived from an EMBL/GenBank/DDBJ whole genome shotgun (WGS) entry which is preliminary data.</text>
</comment>
<evidence type="ECO:0000256" key="1">
    <source>
        <dbReference type="SAM" id="MobiDB-lite"/>
    </source>
</evidence>
<evidence type="ECO:0000313" key="3">
    <source>
        <dbReference type="Proteomes" id="UP000238322"/>
    </source>
</evidence>
<dbReference type="AlphaFoldDB" id="A0A2S8FB61"/>
<reference evidence="2 3" key="1">
    <citation type="submission" date="2018-02" db="EMBL/GenBank/DDBJ databases">
        <title>Comparative genomes isolates from brazilian mangrove.</title>
        <authorList>
            <person name="Araujo J.E."/>
            <person name="Taketani R.G."/>
            <person name="Silva M.C.P."/>
            <person name="Loureco M.V."/>
            <person name="Andreote F.D."/>
        </authorList>
    </citation>
    <scope>NUCLEOTIDE SEQUENCE [LARGE SCALE GENOMIC DNA]</scope>
    <source>
        <strain evidence="2 3">Hex-1 MGV</strain>
    </source>
</reference>
<proteinExistence type="predicted"/>